<evidence type="ECO:0000313" key="2">
    <source>
        <dbReference type="Proteomes" id="UP001174909"/>
    </source>
</evidence>
<protein>
    <submittedName>
        <fullName evidence="1">Uncharacterized protein</fullName>
    </submittedName>
</protein>
<dbReference type="AlphaFoldDB" id="A0AA35WHF6"/>
<comment type="caution">
    <text evidence="1">The sequence shown here is derived from an EMBL/GenBank/DDBJ whole genome shotgun (WGS) entry which is preliminary data.</text>
</comment>
<name>A0AA35WHF6_GEOBA</name>
<reference evidence="1" key="1">
    <citation type="submission" date="2023-03" db="EMBL/GenBank/DDBJ databases">
        <authorList>
            <person name="Steffen K."/>
            <person name="Cardenas P."/>
        </authorList>
    </citation>
    <scope>NUCLEOTIDE SEQUENCE</scope>
</reference>
<dbReference type="EMBL" id="CASHTH010001359">
    <property type="protein sequence ID" value="CAI8014395.1"/>
    <property type="molecule type" value="Genomic_DNA"/>
</dbReference>
<proteinExistence type="predicted"/>
<accession>A0AA35WHF6</accession>
<gene>
    <name evidence="1" type="ORF">GBAR_LOCUS9001</name>
</gene>
<keyword evidence="2" id="KW-1185">Reference proteome</keyword>
<organism evidence="1 2">
    <name type="scientific">Geodia barretti</name>
    <name type="common">Barrett's horny sponge</name>
    <dbReference type="NCBI Taxonomy" id="519541"/>
    <lineage>
        <taxon>Eukaryota</taxon>
        <taxon>Metazoa</taxon>
        <taxon>Porifera</taxon>
        <taxon>Demospongiae</taxon>
        <taxon>Heteroscleromorpha</taxon>
        <taxon>Tetractinellida</taxon>
        <taxon>Astrophorina</taxon>
        <taxon>Geodiidae</taxon>
        <taxon>Geodia</taxon>
    </lineage>
</organism>
<sequence length="74" mass="8093">MRDASVREKPARLEVAAVMGSVNMRVPSGWNITIDTSTVMGQTEDKRRLNDASERDVDVIITGSVVMGSLEIDD</sequence>
<evidence type="ECO:0000313" key="1">
    <source>
        <dbReference type="EMBL" id="CAI8014395.1"/>
    </source>
</evidence>
<dbReference type="Proteomes" id="UP001174909">
    <property type="component" value="Unassembled WGS sequence"/>
</dbReference>